<name>A0ABT9DYJ9_9PROT</name>
<protein>
    <recommendedName>
        <fullName evidence="3">DUF2256 domain-containing protein</fullName>
    </recommendedName>
</protein>
<dbReference type="EMBL" id="JAUTWS010000009">
    <property type="protein sequence ID" value="MDO9708972.1"/>
    <property type="molecule type" value="Genomic_DNA"/>
</dbReference>
<gene>
    <name evidence="1" type="ORF">Q7A36_11520</name>
</gene>
<sequence length="44" mass="5661">MATMKKGILTASREWWKHLRWTKRDFWKRERRAARRDTQTRREE</sequence>
<reference evidence="1 2" key="1">
    <citation type="submission" date="2023-08" db="EMBL/GenBank/DDBJ databases">
        <title>The draft genome sequence of Paracraurococcus sp. LOR1-02.</title>
        <authorList>
            <person name="Kingkaew E."/>
            <person name="Tanasupawat S."/>
        </authorList>
    </citation>
    <scope>NUCLEOTIDE SEQUENCE [LARGE SCALE GENOMIC DNA]</scope>
    <source>
        <strain evidence="1 2">LOR1-02</strain>
    </source>
</reference>
<evidence type="ECO:0000313" key="2">
    <source>
        <dbReference type="Proteomes" id="UP001243009"/>
    </source>
</evidence>
<proteinExistence type="predicted"/>
<accession>A0ABT9DYJ9</accession>
<evidence type="ECO:0000313" key="1">
    <source>
        <dbReference type="EMBL" id="MDO9708972.1"/>
    </source>
</evidence>
<organism evidence="1 2">
    <name type="scientific">Paracraurococcus lichenis</name>
    <dbReference type="NCBI Taxonomy" id="3064888"/>
    <lineage>
        <taxon>Bacteria</taxon>
        <taxon>Pseudomonadati</taxon>
        <taxon>Pseudomonadota</taxon>
        <taxon>Alphaproteobacteria</taxon>
        <taxon>Acetobacterales</taxon>
        <taxon>Roseomonadaceae</taxon>
        <taxon>Paracraurococcus</taxon>
    </lineage>
</organism>
<keyword evidence="2" id="KW-1185">Reference proteome</keyword>
<dbReference type="RefSeq" id="WP_305103838.1">
    <property type="nucleotide sequence ID" value="NZ_JAUTWS010000009.1"/>
</dbReference>
<comment type="caution">
    <text evidence="1">The sequence shown here is derived from an EMBL/GenBank/DDBJ whole genome shotgun (WGS) entry which is preliminary data.</text>
</comment>
<evidence type="ECO:0008006" key="3">
    <source>
        <dbReference type="Google" id="ProtNLM"/>
    </source>
</evidence>
<dbReference type="Proteomes" id="UP001243009">
    <property type="component" value="Unassembled WGS sequence"/>
</dbReference>